<organism evidence="2 3">
    <name type="scientific">Brassica rapa subsp. trilocularis</name>
    <dbReference type="NCBI Taxonomy" id="1813537"/>
    <lineage>
        <taxon>Eukaryota</taxon>
        <taxon>Viridiplantae</taxon>
        <taxon>Streptophyta</taxon>
        <taxon>Embryophyta</taxon>
        <taxon>Tracheophyta</taxon>
        <taxon>Spermatophyta</taxon>
        <taxon>Magnoliopsida</taxon>
        <taxon>eudicotyledons</taxon>
        <taxon>Gunneridae</taxon>
        <taxon>Pentapetalae</taxon>
        <taxon>rosids</taxon>
        <taxon>malvids</taxon>
        <taxon>Brassicales</taxon>
        <taxon>Brassicaceae</taxon>
        <taxon>Brassiceae</taxon>
        <taxon>Brassica</taxon>
    </lineage>
</organism>
<feature type="compositionally biased region" description="Basic and acidic residues" evidence="1">
    <location>
        <begin position="250"/>
        <end position="260"/>
    </location>
</feature>
<protein>
    <submittedName>
        <fullName evidence="2">Uncharacterized protein</fullName>
    </submittedName>
</protein>
<feature type="region of interest" description="Disordered" evidence="1">
    <location>
        <begin position="250"/>
        <end position="275"/>
    </location>
</feature>
<evidence type="ECO:0000313" key="3">
    <source>
        <dbReference type="Proteomes" id="UP000823674"/>
    </source>
</evidence>
<gene>
    <name evidence="2" type="primary">A01p029570.1_BraROA</name>
    <name evidence="2" type="ORF">IGI04_002796</name>
</gene>
<accession>A0ABQ7NZX2</accession>
<feature type="region of interest" description="Disordered" evidence="1">
    <location>
        <begin position="1"/>
        <end position="20"/>
    </location>
</feature>
<keyword evidence="3" id="KW-1185">Reference proteome</keyword>
<proteinExistence type="predicted"/>
<dbReference type="Proteomes" id="UP000823674">
    <property type="component" value="Chromosome A01"/>
</dbReference>
<comment type="caution">
    <text evidence="2">The sequence shown here is derived from an EMBL/GenBank/DDBJ whole genome shotgun (WGS) entry which is preliminary data.</text>
</comment>
<name>A0ABQ7NZX2_BRACM</name>
<reference evidence="2 3" key="1">
    <citation type="submission" date="2021-03" db="EMBL/GenBank/DDBJ databases">
        <authorList>
            <person name="King G.J."/>
            <person name="Bancroft I."/>
            <person name="Baten A."/>
            <person name="Bloomfield J."/>
            <person name="Borpatragohain P."/>
            <person name="He Z."/>
            <person name="Irish N."/>
            <person name="Irwin J."/>
            <person name="Liu K."/>
            <person name="Mauleon R.P."/>
            <person name="Moore J."/>
            <person name="Morris R."/>
            <person name="Ostergaard L."/>
            <person name="Wang B."/>
            <person name="Wells R."/>
        </authorList>
    </citation>
    <scope>NUCLEOTIDE SEQUENCE [LARGE SCALE GENOMIC DNA]</scope>
    <source>
        <strain evidence="2">R-o-18</strain>
        <tissue evidence="2">Leaf</tissue>
    </source>
</reference>
<sequence>MVSSQIADYPEEDDGDGGLPIPKMMFAAGEELGTKQKDDVSLSQNTIAVKGFALALQLVMVEAVPSLTEVVLQTFSSSESDSCDEDDDFLHKKMKKQTLSHGHAREVDQKTEVFDLSPTFQFLYIRSIIPEDPDRPIEAGTLVWADEVVDVEVDNLVKLITQNHSFNSEMFKGPARFTVNQWHSACIDRCLTLNVDLQAGLMVVKEVSSAEETTSKLASYQASVMGSIDNFLMNFKDDVIRSVTEMHNCDHGQKTAADQRRHSKQGTSDADIGGR</sequence>
<evidence type="ECO:0000256" key="1">
    <source>
        <dbReference type="SAM" id="MobiDB-lite"/>
    </source>
</evidence>
<dbReference type="EMBL" id="JADBGQ010000001">
    <property type="protein sequence ID" value="KAG5415229.1"/>
    <property type="molecule type" value="Genomic_DNA"/>
</dbReference>
<evidence type="ECO:0000313" key="2">
    <source>
        <dbReference type="EMBL" id="KAG5415229.1"/>
    </source>
</evidence>